<protein>
    <submittedName>
        <fullName evidence="1">Uncharacterized protein</fullName>
    </submittedName>
</protein>
<evidence type="ECO:0000313" key="1">
    <source>
        <dbReference type="EMBL" id="KAH6944179.1"/>
    </source>
</evidence>
<comment type="caution">
    <text evidence="1">The sequence shown here is derived from an EMBL/GenBank/DDBJ whole genome shotgun (WGS) entry which is preliminary data.</text>
</comment>
<dbReference type="Proteomes" id="UP000821845">
    <property type="component" value="Chromosome 1"/>
</dbReference>
<reference evidence="1" key="1">
    <citation type="submission" date="2020-05" db="EMBL/GenBank/DDBJ databases">
        <title>Large-scale comparative analyses of tick genomes elucidate their genetic diversity and vector capacities.</title>
        <authorList>
            <person name="Jia N."/>
            <person name="Wang J."/>
            <person name="Shi W."/>
            <person name="Du L."/>
            <person name="Sun Y."/>
            <person name="Zhan W."/>
            <person name="Jiang J."/>
            <person name="Wang Q."/>
            <person name="Zhang B."/>
            <person name="Ji P."/>
            <person name="Sakyi L.B."/>
            <person name="Cui X."/>
            <person name="Yuan T."/>
            <person name="Jiang B."/>
            <person name="Yang W."/>
            <person name="Lam T.T.-Y."/>
            <person name="Chang Q."/>
            <person name="Ding S."/>
            <person name="Wang X."/>
            <person name="Zhu J."/>
            <person name="Ruan X."/>
            <person name="Zhao L."/>
            <person name="Wei J."/>
            <person name="Que T."/>
            <person name="Du C."/>
            <person name="Cheng J."/>
            <person name="Dai P."/>
            <person name="Han X."/>
            <person name="Huang E."/>
            <person name="Gao Y."/>
            <person name="Liu J."/>
            <person name="Shao H."/>
            <person name="Ye R."/>
            <person name="Li L."/>
            <person name="Wei W."/>
            <person name="Wang X."/>
            <person name="Wang C."/>
            <person name="Yang T."/>
            <person name="Huo Q."/>
            <person name="Li W."/>
            <person name="Guo W."/>
            <person name="Chen H."/>
            <person name="Zhou L."/>
            <person name="Ni X."/>
            <person name="Tian J."/>
            <person name="Zhou Y."/>
            <person name="Sheng Y."/>
            <person name="Liu T."/>
            <person name="Pan Y."/>
            <person name="Xia L."/>
            <person name="Li J."/>
            <person name="Zhao F."/>
            <person name="Cao W."/>
        </authorList>
    </citation>
    <scope>NUCLEOTIDE SEQUENCE</scope>
    <source>
        <strain evidence="1">Hyas-2018</strain>
    </source>
</reference>
<evidence type="ECO:0000313" key="2">
    <source>
        <dbReference type="Proteomes" id="UP000821845"/>
    </source>
</evidence>
<dbReference type="EMBL" id="CM023481">
    <property type="protein sequence ID" value="KAH6944179.1"/>
    <property type="molecule type" value="Genomic_DNA"/>
</dbReference>
<proteinExistence type="predicted"/>
<gene>
    <name evidence="1" type="ORF">HPB50_002246</name>
</gene>
<sequence>MYIEGEDRADTAHPYPSHAVPGPCPHWAWCVVVRSGGTIGKVCPLGRGRRLCDVLLSRMSQPVAAVTFAQSRGRRSVDGMPWIDAAVSGASPHLVGRPFWRIPPSRSCPRCRNEGGTAASHSSRTGSLNDVVDT</sequence>
<name>A0ACB7TDR6_HYAAI</name>
<keyword evidence="2" id="KW-1185">Reference proteome</keyword>
<accession>A0ACB7TDR6</accession>
<organism evidence="1 2">
    <name type="scientific">Hyalomma asiaticum</name>
    <name type="common">Tick</name>
    <dbReference type="NCBI Taxonomy" id="266040"/>
    <lineage>
        <taxon>Eukaryota</taxon>
        <taxon>Metazoa</taxon>
        <taxon>Ecdysozoa</taxon>
        <taxon>Arthropoda</taxon>
        <taxon>Chelicerata</taxon>
        <taxon>Arachnida</taxon>
        <taxon>Acari</taxon>
        <taxon>Parasitiformes</taxon>
        <taxon>Ixodida</taxon>
        <taxon>Ixodoidea</taxon>
        <taxon>Ixodidae</taxon>
        <taxon>Hyalomminae</taxon>
        <taxon>Hyalomma</taxon>
    </lineage>
</organism>